<gene>
    <name evidence="2" type="ORF">LZ016_03060</name>
</gene>
<reference evidence="2 3" key="1">
    <citation type="submission" date="2022-03" db="EMBL/GenBank/DDBJ databases">
        <authorList>
            <person name="Jo J.-H."/>
            <person name="Im W.-T."/>
        </authorList>
    </citation>
    <scope>NUCLEOTIDE SEQUENCE [LARGE SCALE GENOMIC DNA]</scope>
    <source>
        <strain evidence="2 3">SM33</strain>
    </source>
</reference>
<evidence type="ECO:0000256" key="1">
    <source>
        <dbReference type="SAM" id="MobiDB-lite"/>
    </source>
</evidence>
<comment type="caution">
    <text evidence="2">The sequence shown here is derived from an EMBL/GenBank/DDBJ whole genome shotgun (WGS) entry which is preliminary data.</text>
</comment>
<name>A0ABS9VJD4_9SPHN</name>
<accession>A0ABS9VJD4</accession>
<dbReference type="Pfam" id="PF09476">
    <property type="entry name" value="Pilus_CpaD"/>
    <property type="match status" value="1"/>
</dbReference>
<dbReference type="InterPro" id="IPR019027">
    <property type="entry name" value="Pilus_biogenesis_CpaD-related"/>
</dbReference>
<dbReference type="PROSITE" id="PS51257">
    <property type="entry name" value="PROKAR_LIPOPROTEIN"/>
    <property type="match status" value="1"/>
</dbReference>
<dbReference type="RefSeq" id="WP_241445778.1">
    <property type="nucleotide sequence ID" value="NZ_JAKZHW010000001.1"/>
</dbReference>
<evidence type="ECO:0000313" key="2">
    <source>
        <dbReference type="EMBL" id="MCH8615088.1"/>
    </source>
</evidence>
<protein>
    <submittedName>
        <fullName evidence="2">CpaD family pilus assembly protein</fullName>
    </submittedName>
</protein>
<feature type="compositionally biased region" description="Polar residues" evidence="1">
    <location>
        <begin position="185"/>
        <end position="196"/>
    </location>
</feature>
<feature type="region of interest" description="Disordered" evidence="1">
    <location>
        <begin position="185"/>
        <end position="210"/>
    </location>
</feature>
<sequence>MASKSALLLVAAALTGCAYHPGPEPLAGLEAVNQPVLTRSDFVFDAAAPNGTLPPSEAARLDGWFAGLGLHYGDSVYVDGPYSDAARAQVAEIAGKYGMLVSQSAPVTAGAVQPGNVRVVVTRSVATVPNCPNWEEKSQPNYNNKMLPGSGCAVNSNLAAMVANPEDLFHGREGGSTVDTTTATKAINSYRTQPPTGTKGLADVNTKKGE</sequence>
<organism evidence="2 3">
    <name type="scientific">Sphingomonas telluris</name>
    <dbReference type="NCBI Taxonomy" id="2907998"/>
    <lineage>
        <taxon>Bacteria</taxon>
        <taxon>Pseudomonadati</taxon>
        <taxon>Pseudomonadota</taxon>
        <taxon>Alphaproteobacteria</taxon>
        <taxon>Sphingomonadales</taxon>
        <taxon>Sphingomonadaceae</taxon>
        <taxon>Sphingomonas</taxon>
    </lineage>
</organism>
<evidence type="ECO:0000313" key="3">
    <source>
        <dbReference type="Proteomes" id="UP001203058"/>
    </source>
</evidence>
<keyword evidence="3" id="KW-1185">Reference proteome</keyword>
<proteinExistence type="predicted"/>
<dbReference type="EMBL" id="JAKZHW010000001">
    <property type="protein sequence ID" value="MCH8615088.1"/>
    <property type="molecule type" value="Genomic_DNA"/>
</dbReference>
<dbReference type="Proteomes" id="UP001203058">
    <property type="component" value="Unassembled WGS sequence"/>
</dbReference>